<dbReference type="GeneID" id="85016439"/>
<evidence type="ECO:0000313" key="1">
    <source>
        <dbReference type="EMBL" id="SDW48378.1"/>
    </source>
</evidence>
<dbReference type="AlphaFoldDB" id="A0A1H2TX98"/>
<sequence>MMKTLQNIEEEIPTEELNRIFIEATERARRENRALGLSNISVKEGELVEEKPDGTIVYLGKKAQYGNLIKVKKGVYTIDEK</sequence>
<name>A0A1H2TX98_9FLAO</name>
<keyword evidence="2" id="KW-1185">Reference proteome</keyword>
<dbReference type="Proteomes" id="UP000182771">
    <property type="component" value="Unassembled WGS sequence"/>
</dbReference>
<reference evidence="1 2" key="1">
    <citation type="submission" date="2016-10" db="EMBL/GenBank/DDBJ databases">
        <authorList>
            <person name="Varghese N."/>
            <person name="Submissions S."/>
        </authorList>
    </citation>
    <scope>NUCLEOTIDE SEQUENCE [LARGE SCALE GENOMIC DNA]</scope>
    <source>
        <strain evidence="1 2">DSM 11449</strain>
    </source>
</reference>
<comment type="caution">
    <text evidence="1">The sequence shown here is derived from an EMBL/GenBank/DDBJ whole genome shotgun (WGS) entry which is preliminary data.</text>
</comment>
<gene>
    <name evidence="1" type="ORF">SAMN05444420_102348</name>
</gene>
<organism evidence="1 2">
    <name type="scientific">Capnocytophaga granulosa</name>
    <dbReference type="NCBI Taxonomy" id="45242"/>
    <lineage>
        <taxon>Bacteria</taxon>
        <taxon>Pseudomonadati</taxon>
        <taxon>Bacteroidota</taxon>
        <taxon>Flavobacteriia</taxon>
        <taxon>Flavobacteriales</taxon>
        <taxon>Flavobacteriaceae</taxon>
        <taxon>Capnocytophaga</taxon>
    </lineage>
</organism>
<dbReference type="RefSeq" id="WP_016420084.1">
    <property type="nucleotide sequence ID" value="NZ_CAJPRD010000041.1"/>
</dbReference>
<dbReference type="EMBL" id="FNND01000002">
    <property type="protein sequence ID" value="SDW48378.1"/>
    <property type="molecule type" value="Genomic_DNA"/>
</dbReference>
<protein>
    <submittedName>
        <fullName evidence="1">Uncharacterized protein</fullName>
    </submittedName>
</protein>
<proteinExistence type="predicted"/>
<accession>A0A1H2TX98</accession>
<evidence type="ECO:0000313" key="2">
    <source>
        <dbReference type="Proteomes" id="UP000182771"/>
    </source>
</evidence>